<evidence type="ECO:0000313" key="2">
    <source>
        <dbReference type="EMBL" id="GAA5153049.1"/>
    </source>
</evidence>
<reference evidence="3" key="1">
    <citation type="journal article" date="2019" name="Int. J. Syst. Evol. Microbiol.">
        <title>The Global Catalogue of Microorganisms (GCM) 10K type strain sequencing project: providing services to taxonomists for standard genome sequencing and annotation.</title>
        <authorList>
            <consortium name="The Broad Institute Genomics Platform"/>
            <consortium name="The Broad Institute Genome Sequencing Center for Infectious Disease"/>
            <person name="Wu L."/>
            <person name="Ma J."/>
        </authorList>
    </citation>
    <scope>NUCLEOTIDE SEQUENCE [LARGE SCALE GENOMIC DNA]</scope>
    <source>
        <strain evidence="3">JCM 18303</strain>
    </source>
</reference>
<protein>
    <submittedName>
        <fullName evidence="2">Uncharacterized protein</fullName>
    </submittedName>
</protein>
<keyword evidence="3" id="KW-1185">Reference proteome</keyword>
<name>A0ABP9PVV1_9PSEU</name>
<feature type="transmembrane region" description="Helical" evidence="1">
    <location>
        <begin position="112"/>
        <end position="133"/>
    </location>
</feature>
<feature type="transmembrane region" description="Helical" evidence="1">
    <location>
        <begin position="49"/>
        <end position="69"/>
    </location>
</feature>
<accession>A0ABP9PVV1</accession>
<dbReference type="RefSeq" id="WP_185061940.1">
    <property type="nucleotide sequence ID" value="NZ_BAABJP010000008.1"/>
</dbReference>
<keyword evidence="1" id="KW-0472">Membrane</keyword>
<feature type="transmembrane region" description="Helical" evidence="1">
    <location>
        <begin position="81"/>
        <end position="100"/>
    </location>
</feature>
<dbReference type="Proteomes" id="UP001428817">
    <property type="component" value="Unassembled WGS sequence"/>
</dbReference>
<feature type="transmembrane region" description="Helical" evidence="1">
    <location>
        <begin position="203"/>
        <end position="223"/>
    </location>
</feature>
<evidence type="ECO:0000256" key="1">
    <source>
        <dbReference type="SAM" id="Phobius"/>
    </source>
</evidence>
<sequence>MYQVSDVLRTVDEHLAVVLVLVMFGWIGGFVQIIEALRLGFRKRVAGQPIATTVIMLAHDLTFSFSYHHYFHEIDHSFFKWFWVGMVVSNFIEFVLLYHWVKYRSASFGGGLSTPAVVGLLLVFQVAAFALWWWVRSMVSDPLDLVGLTVVQVGAVVFGVPMLLGRGTARGQSRIFVWATLLGPGSLGFLFIPYLSPEFANRWQWWAVVGAATACAVSFLLLYEHLRRRDAAAAGPVAPKPAVATGAAAPPA</sequence>
<dbReference type="EMBL" id="BAABJP010000008">
    <property type="protein sequence ID" value="GAA5153049.1"/>
    <property type="molecule type" value="Genomic_DNA"/>
</dbReference>
<keyword evidence="1" id="KW-0812">Transmembrane</keyword>
<comment type="caution">
    <text evidence="2">The sequence shown here is derived from an EMBL/GenBank/DDBJ whole genome shotgun (WGS) entry which is preliminary data.</text>
</comment>
<feature type="transmembrane region" description="Helical" evidence="1">
    <location>
        <begin position="145"/>
        <end position="164"/>
    </location>
</feature>
<proteinExistence type="predicted"/>
<feature type="transmembrane region" description="Helical" evidence="1">
    <location>
        <begin position="176"/>
        <end position="197"/>
    </location>
</feature>
<evidence type="ECO:0000313" key="3">
    <source>
        <dbReference type="Proteomes" id="UP001428817"/>
    </source>
</evidence>
<organism evidence="2 3">
    <name type="scientific">Pseudonocardia eucalypti</name>
    <dbReference type="NCBI Taxonomy" id="648755"/>
    <lineage>
        <taxon>Bacteria</taxon>
        <taxon>Bacillati</taxon>
        <taxon>Actinomycetota</taxon>
        <taxon>Actinomycetes</taxon>
        <taxon>Pseudonocardiales</taxon>
        <taxon>Pseudonocardiaceae</taxon>
        <taxon>Pseudonocardia</taxon>
    </lineage>
</organism>
<feature type="transmembrane region" description="Helical" evidence="1">
    <location>
        <begin position="15"/>
        <end position="37"/>
    </location>
</feature>
<gene>
    <name evidence="2" type="ORF">GCM10023321_22710</name>
</gene>
<keyword evidence="1" id="KW-1133">Transmembrane helix</keyword>